<evidence type="ECO:0000313" key="15">
    <source>
        <dbReference type="EMBL" id="DAB37791.1"/>
    </source>
</evidence>
<evidence type="ECO:0000256" key="3">
    <source>
        <dbReference type="ARBA" id="ARBA00012438"/>
    </source>
</evidence>
<evidence type="ECO:0000256" key="8">
    <source>
        <dbReference type="ARBA" id="ARBA00022777"/>
    </source>
</evidence>
<dbReference type="Pfam" id="PF00512">
    <property type="entry name" value="HisKA"/>
    <property type="match status" value="1"/>
</dbReference>
<dbReference type="EC" id="2.7.13.3" evidence="3"/>
<comment type="subcellular location">
    <subcellularLocation>
        <location evidence="2">Membrane</location>
        <topology evidence="2">Multi-pass membrane protein</topology>
    </subcellularLocation>
</comment>
<evidence type="ECO:0000259" key="14">
    <source>
        <dbReference type="PROSITE" id="PS50109"/>
    </source>
</evidence>
<dbReference type="Gene3D" id="3.30.565.10">
    <property type="entry name" value="Histidine kinase-like ATPase, C-terminal domain"/>
    <property type="match status" value="1"/>
</dbReference>
<comment type="caution">
    <text evidence="15">The sequence shown here is derived from an EMBL/GenBank/DDBJ whole genome shotgun (WGS) entry which is preliminary data.</text>
</comment>
<reference evidence="15 16" key="1">
    <citation type="journal article" date="2017" name="Front. Microbiol.">
        <title>Comparative Genomic Analysis of the Class Epsilonproteobacteria and Proposed Reclassification to Epsilonbacteraeota (phyl. nov.).</title>
        <authorList>
            <person name="Waite D.W."/>
            <person name="Vanwonterghem I."/>
            <person name="Rinke C."/>
            <person name="Parks D.H."/>
            <person name="Zhang Y."/>
            <person name="Takai K."/>
            <person name="Sievert S.M."/>
            <person name="Simon J."/>
            <person name="Campbell B.J."/>
            <person name="Hanson T.E."/>
            <person name="Woyke T."/>
            <person name="Klotz M.G."/>
            <person name="Hugenholtz P."/>
        </authorList>
    </citation>
    <scope>NUCLEOTIDE SEQUENCE [LARGE SCALE GENOMIC DNA]</scope>
    <source>
        <strain evidence="15">UBA12443</strain>
    </source>
</reference>
<evidence type="ECO:0000256" key="2">
    <source>
        <dbReference type="ARBA" id="ARBA00004141"/>
    </source>
</evidence>
<dbReference type="InterPro" id="IPR052023">
    <property type="entry name" value="Histidine_kinase_KdpD"/>
</dbReference>
<dbReference type="CDD" id="cd00082">
    <property type="entry name" value="HisKA"/>
    <property type="match status" value="1"/>
</dbReference>
<evidence type="ECO:0000256" key="13">
    <source>
        <dbReference type="SAM" id="Phobius"/>
    </source>
</evidence>
<proteinExistence type="predicted"/>
<feature type="transmembrane region" description="Helical" evidence="13">
    <location>
        <begin position="33"/>
        <end position="49"/>
    </location>
</feature>
<dbReference type="EMBL" id="DLUI01000133">
    <property type="protein sequence ID" value="DAB37791.1"/>
    <property type="molecule type" value="Genomic_DNA"/>
</dbReference>
<dbReference type="PANTHER" id="PTHR45569:SF1">
    <property type="entry name" value="SENSOR PROTEIN KDPD"/>
    <property type="match status" value="1"/>
</dbReference>
<dbReference type="PRINTS" id="PR00344">
    <property type="entry name" value="BCTRLSENSOR"/>
</dbReference>
<evidence type="ECO:0000256" key="12">
    <source>
        <dbReference type="ARBA" id="ARBA00023136"/>
    </source>
</evidence>
<dbReference type="Pfam" id="PF13493">
    <property type="entry name" value="DUF4118"/>
    <property type="match status" value="1"/>
</dbReference>
<dbReference type="AlphaFoldDB" id="A0A2D3W8Y7"/>
<dbReference type="SUPFAM" id="SSF55874">
    <property type="entry name" value="ATPase domain of HSP90 chaperone/DNA topoisomerase II/histidine kinase"/>
    <property type="match status" value="1"/>
</dbReference>
<keyword evidence="8" id="KW-0418">Kinase</keyword>
<organism evidence="15 16">
    <name type="scientific">Sulfuricurvum kujiense</name>
    <dbReference type="NCBI Taxonomy" id="148813"/>
    <lineage>
        <taxon>Bacteria</taxon>
        <taxon>Pseudomonadati</taxon>
        <taxon>Campylobacterota</taxon>
        <taxon>Epsilonproteobacteria</taxon>
        <taxon>Campylobacterales</taxon>
        <taxon>Sulfurimonadaceae</taxon>
        <taxon>Sulfuricurvum</taxon>
    </lineage>
</organism>
<name>A0A2D3W8Y7_9BACT</name>
<evidence type="ECO:0000256" key="7">
    <source>
        <dbReference type="ARBA" id="ARBA00022741"/>
    </source>
</evidence>
<dbReference type="CDD" id="cd00075">
    <property type="entry name" value="HATPase"/>
    <property type="match status" value="1"/>
</dbReference>
<feature type="domain" description="Histidine kinase" evidence="14">
    <location>
        <begin position="118"/>
        <end position="331"/>
    </location>
</feature>
<dbReference type="InterPro" id="IPR003594">
    <property type="entry name" value="HATPase_dom"/>
</dbReference>
<comment type="catalytic activity">
    <reaction evidence="1">
        <text>ATP + protein L-histidine = ADP + protein N-phospho-L-histidine.</text>
        <dbReference type="EC" id="2.7.13.3"/>
    </reaction>
</comment>
<keyword evidence="9 15" id="KW-0067">ATP-binding</keyword>
<evidence type="ECO:0000256" key="9">
    <source>
        <dbReference type="ARBA" id="ARBA00022840"/>
    </source>
</evidence>
<dbReference type="Proteomes" id="UP000228859">
    <property type="component" value="Unassembled WGS sequence"/>
</dbReference>
<dbReference type="GO" id="GO:0005886">
    <property type="term" value="C:plasma membrane"/>
    <property type="evidence" value="ECO:0007669"/>
    <property type="project" value="TreeGrafter"/>
</dbReference>
<dbReference type="PANTHER" id="PTHR45569">
    <property type="entry name" value="SENSOR PROTEIN KDPD"/>
    <property type="match status" value="1"/>
</dbReference>
<dbReference type="InterPro" id="IPR004358">
    <property type="entry name" value="Sig_transdc_His_kin-like_C"/>
</dbReference>
<gene>
    <name evidence="15" type="ORF">CFH83_09300</name>
</gene>
<dbReference type="InterPro" id="IPR005467">
    <property type="entry name" value="His_kinase_dom"/>
</dbReference>
<keyword evidence="6 13" id="KW-0812">Transmembrane</keyword>
<sequence length="341" mass="38478">MTLLYPYRHYMVSIVLLASITLVSQAFRTELGLINIALIHLIPVLVIALHGKMGSTMMVTASSVLMFDLLYVPPKYSFDVHDLTYIWSFIIFFAVGYTISYQAKRIQTNAIKEIFLNTLSHDLKTPLSSILGNASILLKEQIIDPKTRRDVLIQINDSSQRMNRLVSNLLDSARLQDTQSALRMEWCDFEDIVGVALQEFRYNPKQSQIVISIDPQLKLFWGDCALLVRLIVNLIDNALKYTDEGKTIRLTITETGETIKIICFNESQPIKKADLKNMFDRFYRLEHSADIGGSGIGLSICRDIVSAHNGEIEAYNVQNGVCFEITFSVTKSPSGGLKELL</sequence>
<evidence type="ECO:0000256" key="10">
    <source>
        <dbReference type="ARBA" id="ARBA00022989"/>
    </source>
</evidence>
<keyword evidence="12 13" id="KW-0472">Membrane</keyword>
<evidence type="ECO:0000256" key="5">
    <source>
        <dbReference type="ARBA" id="ARBA00022679"/>
    </source>
</evidence>
<dbReference type="GO" id="GO:0000155">
    <property type="term" value="F:phosphorelay sensor kinase activity"/>
    <property type="evidence" value="ECO:0007669"/>
    <property type="project" value="InterPro"/>
</dbReference>
<keyword evidence="7" id="KW-0547">Nucleotide-binding</keyword>
<keyword evidence="10 13" id="KW-1133">Transmembrane helix</keyword>
<dbReference type="Pfam" id="PF02518">
    <property type="entry name" value="HATPase_c"/>
    <property type="match status" value="1"/>
</dbReference>
<evidence type="ECO:0000256" key="6">
    <source>
        <dbReference type="ARBA" id="ARBA00022692"/>
    </source>
</evidence>
<keyword evidence="5" id="KW-0808">Transferase</keyword>
<dbReference type="SUPFAM" id="SSF47384">
    <property type="entry name" value="Homodimeric domain of signal transducing histidine kinase"/>
    <property type="match status" value="1"/>
</dbReference>
<feature type="transmembrane region" description="Helical" evidence="13">
    <location>
        <begin position="7"/>
        <end position="27"/>
    </location>
</feature>
<evidence type="ECO:0000313" key="16">
    <source>
        <dbReference type="Proteomes" id="UP000228859"/>
    </source>
</evidence>
<dbReference type="InterPro" id="IPR025201">
    <property type="entry name" value="KdpD_TM"/>
</dbReference>
<evidence type="ECO:0000256" key="4">
    <source>
        <dbReference type="ARBA" id="ARBA00022553"/>
    </source>
</evidence>
<dbReference type="InterPro" id="IPR003661">
    <property type="entry name" value="HisK_dim/P_dom"/>
</dbReference>
<feature type="transmembrane region" description="Helical" evidence="13">
    <location>
        <begin position="85"/>
        <end position="103"/>
    </location>
</feature>
<dbReference type="SMART" id="SM00388">
    <property type="entry name" value="HisKA"/>
    <property type="match status" value="1"/>
</dbReference>
<dbReference type="InterPro" id="IPR036890">
    <property type="entry name" value="HATPase_C_sf"/>
</dbReference>
<keyword evidence="11" id="KW-0902">Two-component regulatory system</keyword>
<protein>
    <recommendedName>
        <fullName evidence="3">histidine kinase</fullName>
        <ecNumber evidence="3">2.7.13.3</ecNumber>
    </recommendedName>
</protein>
<evidence type="ECO:0000256" key="11">
    <source>
        <dbReference type="ARBA" id="ARBA00023012"/>
    </source>
</evidence>
<dbReference type="Gene3D" id="1.20.120.620">
    <property type="entry name" value="Backbone structure of the membrane domain of e. Coli histidine kinase receptor kdpd"/>
    <property type="match status" value="1"/>
</dbReference>
<accession>A0A2D3W8Y7</accession>
<dbReference type="SMART" id="SM00387">
    <property type="entry name" value="HATPase_c"/>
    <property type="match status" value="1"/>
</dbReference>
<dbReference type="InterPro" id="IPR038318">
    <property type="entry name" value="KdpD_sf"/>
</dbReference>
<dbReference type="RefSeq" id="WP_294896757.1">
    <property type="nucleotide sequence ID" value="NZ_DLUI01000133.1"/>
</dbReference>
<dbReference type="PROSITE" id="PS50109">
    <property type="entry name" value="HIS_KIN"/>
    <property type="match status" value="1"/>
</dbReference>
<dbReference type="GO" id="GO:0005524">
    <property type="term" value="F:ATP binding"/>
    <property type="evidence" value="ECO:0007669"/>
    <property type="project" value="UniProtKB-KW"/>
</dbReference>
<dbReference type="Gene3D" id="1.10.287.130">
    <property type="match status" value="1"/>
</dbReference>
<evidence type="ECO:0000256" key="1">
    <source>
        <dbReference type="ARBA" id="ARBA00000085"/>
    </source>
</evidence>
<keyword evidence="4" id="KW-0597">Phosphoprotein</keyword>
<dbReference type="InterPro" id="IPR036097">
    <property type="entry name" value="HisK_dim/P_sf"/>
</dbReference>